<organism evidence="2 3">
    <name type="scientific">Colwellia psychrerythraea</name>
    <name type="common">Vibrio psychroerythus</name>
    <dbReference type="NCBI Taxonomy" id="28229"/>
    <lineage>
        <taxon>Bacteria</taxon>
        <taxon>Pseudomonadati</taxon>
        <taxon>Pseudomonadota</taxon>
        <taxon>Gammaproteobacteria</taxon>
        <taxon>Alteromonadales</taxon>
        <taxon>Colwelliaceae</taxon>
        <taxon>Colwellia</taxon>
    </lineage>
</organism>
<evidence type="ECO:0000259" key="1">
    <source>
        <dbReference type="PROSITE" id="PS51186"/>
    </source>
</evidence>
<dbReference type="SUPFAM" id="SSF55729">
    <property type="entry name" value="Acyl-CoA N-acyltransferases (Nat)"/>
    <property type="match status" value="1"/>
</dbReference>
<dbReference type="InterPro" id="IPR016181">
    <property type="entry name" value="Acyl_CoA_acyltransferase"/>
</dbReference>
<dbReference type="GO" id="GO:0016747">
    <property type="term" value="F:acyltransferase activity, transferring groups other than amino-acyl groups"/>
    <property type="evidence" value="ECO:0007669"/>
    <property type="project" value="InterPro"/>
</dbReference>
<dbReference type="AlphaFoldDB" id="A0A1Y5EE04"/>
<feature type="domain" description="N-acetyltransferase" evidence="1">
    <location>
        <begin position="1"/>
        <end position="162"/>
    </location>
</feature>
<dbReference type="Pfam" id="PF00583">
    <property type="entry name" value="Acetyltransf_1"/>
    <property type="match status" value="1"/>
</dbReference>
<proteinExistence type="predicted"/>
<accession>A0A1Y5EE04</accession>
<dbReference type="Proteomes" id="UP000243053">
    <property type="component" value="Unassembled WGS sequence"/>
</dbReference>
<dbReference type="Gene3D" id="3.40.630.30">
    <property type="match status" value="1"/>
</dbReference>
<dbReference type="EMBL" id="MAAF01000056">
    <property type="protein sequence ID" value="OUR80948.1"/>
    <property type="molecule type" value="Genomic_DNA"/>
</dbReference>
<gene>
    <name evidence="2" type="ORF">A9Q75_09830</name>
</gene>
<reference evidence="3" key="1">
    <citation type="journal article" date="2017" name="Proc. Natl. Acad. Sci. U.S.A.">
        <title>Simulation of Deepwater Horizon oil plume reveals substrate specialization within a complex community of hydrocarbon degraders.</title>
        <authorList>
            <person name="Hu P."/>
            <person name="Dubinsky E.A."/>
            <person name="Probst A.J."/>
            <person name="Wang J."/>
            <person name="Sieber C.M.K."/>
            <person name="Tom L.M."/>
            <person name="Gardinali P."/>
            <person name="Banfield J.F."/>
            <person name="Atlas R.M."/>
            <person name="Andersen G.L."/>
        </authorList>
    </citation>
    <scope>NUCLEOTIDE SEQUENCE [LARGE SCALE GENOMIC DNA]</scope>
</reference>
<protein>
    <recommendedName>
        <fullName evidence="1">N-acetyltransferase domain-containing protein</fullName>
    </recommendedName>
</protein>
<comment type="caution">
    <text evidence="2">The sequence shown here is derived from an EMBL/GenBank/DDBJ whole genome shotgun (WGS) entry which is preliminary data.</text>
</comment>
<evidence type="ECO:0000313" key="3">
    <source>
        <dbReference type="Proteomes" id="UP000243053"/>
    </source>
</evidence>
<dbReference type="CDD" id="cd04301">
    <property type="entry name" value="NAT_SF"/>
    <property type="match status" value="1"/>
</dbReference>
<dbReference type="InterPro" id="IPR000182">
    <property type="entry name" value="GNAT_dom"/>
</dbReference>
<name>A0A1Y5EE04_COLPS</name>
<sequence length="170" mass="19589">MPHSSLNSYPILSKKADKKAILRFYRDNHYSARFIGFDSCYLIKVNDNIIASVIISQGNKSQQIDTASERTSTDTAQELSQNKPQYLLHALLVAPDYQKLGYAQHLLKYAITHHQPLVCFVQASLKNLYLNNGFTLITDDLLNKRLTPDLFNRFQQYSKNKPELKVFIHQ</sequence>
<evidence type="ECO:0000313" key="2">
    <source>
        <dbReference type="EMBL" id="OUR80948.1"/>
    </source>
</evidence>
<dbReference type="PROSITE" id="PS51186">
    <property type="entry name" value="GNAT"/>
    <property type="match status" value="1"/>
</dbReference>